<organism evidence="2 3">
    <name type="scientific">Favolaschia claudopus</name>
    <dbReference type="NCBI Taxonomy" id="2862362"/>
    <lineage>
        <taxon>Eukaryota</taxon>
        <taxon>Fungi</taxon>
        <taxon>Dikarya</taxon>
        <taxon>Basidiomycota</taxon>
        <taxon>Agaricomycotina</taxon>
        <taxon>Agaricomycetes</taxon>
        <taxon>Agaricomycetidae</taxon>
        <taxon>Agaricales</taxon>
        <taxon>Marasmiineae</taxon>
        <taxon>Mycenaceae</taxon>
        <taxon>Favolaschia</taxon>
    </lineage>
</organism>
<keyword evidence="3" id="KW-1185">Reference proteome</keyword>
<evidence type="ECO:0000313" key="2">
    <source>
        <dbReference type="EMBL" id="KAK7048456.1"/>
    </source>
</evidence>
<proteinExistence type="predicted"/>
<keyword evidence="2" id="KW-0647">Proteasome</keyword>
<dbReference type="Proteomes" id="UP001362999">
    <property type="component" value="Unassembled WGS sequence"/>
</dbReference>
<evidence type="ECO:0000256" key="1">
    <source>
        <dbReference type="SAM" id="SignalP"/>
    </source>
</evidence>
<gene>
    <name evidence="2" type="ORF">R3P38DRAFT_2869528</name>
</gene>
<protein>
    <submittedName>
        <fullName evidence="2">26S proteasome subunit P45</fullName>
    </submittedName>
</protein>
<dbReference type="AlphaFoldDB" id="A0AAW0DAE7"/>
<keyword evidence="1" id="KW-0732">Signal</keyword>
<feature type="signal peptide" evidence="1">
    <location>
        <begin position="1"/>
        <end position="19"/>
    </location>
</feature>
<dbReference type="EMBL" id="JAWWNJ010000009">
    <property type="protein sequence ID" value="KAK7048456.1"/>
    <property type="molecule type" value="Genomic_DNA"/>
</dbReference>
<accession>A0AAW0DAE7</accession>
<feature type="non-terminal residue" evidence="2">
    <location>
        <position position="137"/>
    </location>
</feature>
<name>A0AAW0DAE7_9AGAR</name>
<dbReference type="GO" id="GO:0000502">
    <property type="term" value="C:proteasome complex"/>
    <property type="evidence" value="ECO:0007669"/>
    <property type="project" value="UniProtKB-KW"/>
</dbReference>
<reference evidence="2 3" key="1">
    <citation type="journal article" date="2024" name="J Genomics">
        <title>Draft genome sequencing and assembly of Favolaschia claudopus CIRM-BRFM 2984 isolated from oak limbs.</title>
        <authorList>
            <person name="Navarro D."/>
            <person name="Drula E."/>
            <person name="Chaduli D."/>
            <person name="Cazenave R."/>
            <person name="Ahrendt S."/>
            <person name="Wang J."/>
            <person name="Lipzen A."/>
            <person name="Daum C."/>
            <person name="Barry K."/>
            <person name="Grigoriev I.V."/>
            <person name="Favel A."/>
            <person name="Rosso M.N."/>
            <person name="Martin F."/>
        </authorList>
    </citation>
    <scope>NUCLEOTIDE SEQUENCE [LARGE SCALE GENOMIC DNA]</scope>
    <source>
        <strain evidence="2 3">CIRM-BRFM 2984</strain>
    </source>
</reference>
<feature type="chain" id="PRO_5043429669" evidence="1">
    <location>
        <begin position="20"/>
        <end position="137"/>
    </location>
</feature>
<evidence type="ECO:0000313" key="3">
    <source>
        <dbReference type="Proteomes" id="UP001362999"/>
    </source>
</evidence>
<sequence length="137" mass="14519">MRFSSAIALASSFAAAALAMTPAIIQPADGTHVAPGQSFPFEYQIIADYGVSSYNYTVYLFTTPPLAFMTSQNYGAGHYFGRFAQPNYPGNPSPSNLPPPKLVMPNFSTSRGGFGAGASASNATYYLAVFEEYATGD</sequence>
<comment type="caution">
    <text evidence="2">The sequence shown here is derived from an EMBL/GenBank/DDBJ whole genome shotgun (WGS) entry which is preliminary data.</text>
</comment>